<keyword evidence="1" id="KW-0732">Signal</keyword>
<evidence type="ECO:0000256" key="1">
    <source>
        <dbReference type="SAM" id="SignalP"/>
    </source>
</evidence>
<feature type="signal peptide" evidence="1">
    <location>
        <begin position="1"/>
        <end position="20"/>
    </location>
</feature>
<protein>
    <submittedName>
        <fullName evidence="2">Uncharacterized protein</fullName>
    </submittedName>
</protein>
<gene>
    <name evidence="2" type="ORF">ALTATR162_LOCUS5394</name>
</gene>
<dbReference type="OrthoDB" id="3656653at2759"/>
<feature type="chain" id="PRO_5035329015" evidence="1">
    <location>
        <begin position="21"/>
        <end position="171"/>
    </location>
</feature>
<keyword evidence="3" id="KW-1185">Reference proteome</keyword>
<sequence>MPSWTTFLVYLITCLGFALAVPVEQFAGNITAGNVKGEGPYPYSLQIQLELVKDNRYVWTIFQGPSGVAVNPCGDSRFERVYHGAEGYYMADMDMNNPPNVRNYEPFPPYFDWRIDYRGHDDCLYHSDVRSASKFTCGDEYIIDCAKDTRYGQQVSCGKYPHFSAAWVCEF</sequence>
<reference evidence="2" key="1">
    <citation type="submission" date="2021-05" db="EMBL/GenBank/DDBJ databases">
        <authorList>
            <person name="Stam R."/>
        </authorList>
    </citation>
    <scope>NUCLEOTIDE SEQUENCE</scope>
    <source>
        <strain evidence="2">CS162</strain>
    </source>
</reference>
<evidence type="ECO:0000313" key="3">
    <source>
        <dbReference type="Proteomes" id="UP000676310"/>
    </source>
</evidence>
<dbReference type="Proteomes" id="UP000676310">
    <property type="component" value="Unassembled WGS sequence"/>
</dbReference>
<dbReference type="RefSeq" id="XP_043168948.1">
    <property type="nucleotide sequence ID" value="XM_043313013.1"/>
</dbReference>
<organism evidence="2 3">
    <name type="scientific">Alternaria atra</name>
    <dbReference type="NCBI Taxonomy" id="119953"/>
    <lineage>
        <taxon>Eukaryota</taxon>
        <taxon>Fungi</taxon>
        <taxon>Dikarya</taxon>
        <taxon>Ascomycota</taxon>
        <taxon>Pezizomycotina</taxon>
        <taxon>Dothideomycetes</taxon>
        <taxon>Pleosporomycetidae</taxon>
        <taxon>Pleosporales</taxon>
        <taxon>Pleosporineae</taxon>
        <taxon>Pleosporaceae</taxon>
        <taxon>Alternaria</taxon>
        <taxon>Alternaria sect. Ulocladioides</taxon>
    </lineage>
</organism>
<dbReference type="EMBL" id="CAJRGZ010000019">
    <property type="protein sequence ID" value="CAG5159064.1"/>
    <property type="molecule type" value="Genomic_DNA"/>
</dbReference>
<name>A0A8J2I761_9PLEO</name>
<proteinExistence type="predicted"/>
<evidence type="ECO:0000313" key="2">
    <source>
        <dbReference type="EMBL" id="CAG5159064.1"/>
    </source>
</evidence>
<dbReference type="AlphaFoldDB" id="A0A8J2I761"/>
<accession>A0A8J2I761</accession>
<dbReference type="GeneID" id="67017167"/>
<comment type="caution">
    <text evidence="2">The sequence shown here is derived from an EMBL/GenBank/DDBJ whole genome shotgun (WGS) entry which is preliminary data.</text>
</comment>